<name>A0ABN8PXR3_9CNID</name>
<dbReference type="PANTHER" id="PTHR46177:SF1">
    <property type="entry name" value="INTEGRASE CATALYTIC DOMAIN-CONTAINING PROTEIN"/>
    <property type="match status" value="1"/>
</dbReference>
<keyword evidence="3" id="KW-1185">Reference proteome</keyword>
<protein>
    <recommendedName>
        <fullName evidence="1">Integrase core domain-containing protein</fullName>
    </recommendedName>
</protein>
<dbReference type="PANTHER" id="PTHR46177">
    <property type="entry name" value="INTEGRASE CATALYTIC DOMAIN-CONTAINING PROTEIN"/>
    <property type="match status" value="1"/>
</dbReference>
<organism evidence="2 3">
    <name type="scientific">Porites lobata</name>
    <dbReference type="NCBI Taxonomy" id="104759"/>
    <lineage>
        <taxon>Eukaryota</taxon>
        <taxon>Metazoa</taxon>
        <taxon>Cnidaria</taxon>
        <taxon>Anthozoa</taxon>
        <taxon>Hexacorallia</taxon>
        <taxon>Scleractinia</taxon>
        <taxon>Fungiina</taxon>
        <taxon>Poritidae</taxon>
        <taxon>Porites</taxon>
    </lineage>
</organism>
<evidence type="ECO:0000313" key="3">
    <source>
        <dbReference type="Proteomes" id="UP001159405"/>
    </source>
</evidence>
<dbReference type="Proteomes" id="UP001159405">
    <property type="component" value="Unassembled WGS sequence"/>
</dbReference>
<dbReference type="Pfam" id="PF24764">
    <property type="entry name" value="rva_4"/>
    <property type="match status" value="1"/>
</dbReference>
<dbReference type="EMBL" id="CALNXK010000095">
    <property type="protein sequence ID" value="CAH3153074.1"/>
    <property type="molecule type" value="Genomic_DNA"/>
</dbReference>
<evidence type="ECO:0000313" key="2">
    <source>
        <dbReference type="EMBL" id="CAH3153074.1"/>
    </source>
</evidence>
<gene>
    <name evidence="2" type="ORF">PLOB_00049391</name>
</gene>
<accession>A0ABN8PXR3</accession>
<proteinExistence type="predicted"/>
<sequence>MAAYFRNDGWKEDIVLKEEMAKYVKQGFQRREMLDFLKRDFAQYAWSLRTVDRRLRHFDIHYNDKNVSVEEVKDVVKKELDGPGKLLGYRAMHRKVRQVHDLSVPRDLVYAAMYDLDPKGLEARGPVGKKKTIPKGSFTTKGPNWVHSLDGHDKLMGYQNSTFPLAVYGCIDTASRKLLWLRIWVTNSDPKVIGRWYLEYLYEARIMPSLIRLDRGTETGTMATIHAFLRRNHDDMDDPCESIIYGPSTSNQVSTYLFIERWWRELHERMEKYFKEQLNWLKDRGHYNPHSERDRMLLAILLIPVVQKELDLFRTVVWNSHKIRTQKDTALPDGIPDHIYNFPETYGLEECVLLKMPFFTSWLVTEDELKEAALHSGVLSVEDDFLDATFRSKCEEIIPYPNQVQPNECKDAFLHLKEKFMEL</sequence>
<dbReference type="InterPro" id="IPR058913">
    <property type="entry name" value="Integrase_dom_put"/>
</dbReference>
<evidence type="ECO:0000259" key="1">
    <source>
        <dbReference type="Pfam" id="PF24764"/>
    </source>
</evidence>
<reference evidence="2 3" key="1">
    <citation type="submission" date="2022-05" db="EMBL/GenBank/DDBJ databases">
        <authorList>
            <consortium name="Genoscope - CEA"/>
            <person name="William W."/>
        </authorList>
    </citation>
    <scope>NUCLEOTIDE SEQUENCE [LARGE SCALE GENOMIC DNA]</scope>
</reference>
<comment type="caution">
    <text evidence="2">The sequence shown here is derived from an EMBL/GenBank/DDBJ whole genome shotgun (WGS) entry which is preliminary data.</text>
</comment>
<feature type="domain" description="Integrase core" evidence="1">
    <location>
        <begin position="139"/>
        <end position="329"/>
    </location>
</feature>